<organism evidence="2 3">
    <name type="scientific">Vibrio gazogenes DSM 21264 = NBRC 103151</name>
    <dbReference type="NCBI Taxonomy" id="1123492"/>
    <lineage>
        <taxon>Bacteria</taxon>
        <taxon>Pseudomonadati</taxon>
        <taxon>Pseudomonadota</taxon>
        <taxon>Gammaproteobacteria</taxon>
        <taxon>Vibrionales</taxon>
        <taxon>Vibrionaceae</taxon>
        <taxon>Vibrio</taxon>
    </lineage>
</organism>
<keyword evidence="1" id="KW-1133">Transmembrane helix</keyword>
<dbReference type="AlphaFoldDB" id="A0A1M4VJN7"/>
<keyword evidence="1" id="KW-0812">Transmembrane</keyword>
<accession>A0A1M4VJN7</accession>
<feature type="transmembrane region" description="Helical" evidence="1">
    <location>
        <begin position="81"/>
        <end position="102"/>
    </location>
</feature>
<gene>
    <name evidence="2" type="ORF">SAMN02745781_00728</name>
</gene>
<keyword evidence="3" id="KW-1185">Reference proteome</keyword>
<evidence type="ECO:0000256" key="1">
    <source>
        <dbReference type="SAM" id="Phobius"/>
    </source>
</evidence>
<evidence type="ECO:0000313" key="3">
    <source>
        <dbReference type="Proteomes" id="UP000184159"/>
    </source>
</evidence>
<reference evidence="3" key="1">
    <citation type="submission" date="2016-11" db="EMBL/GenBank/DDBJ databases">
        <authorList>
            <person name="Varghese N."/>
            <person name="Submissions S."/>
        </authorList>
    </citation>
    <scope>NUCLEOTIDE SEQUENCE [LARGE SCALE GENOMIC DNA]</scope>
    <source>
        <strain evidence="3">DSM 21264</strain>
    </source>
</reference>
<evidence type="ECO:0000313" key="2">
    <source>
        <dbReference type="EMBL" id="SHE69062.1"/>
    </source>
</evidence>
<feature type="transmembrane region" description="Helical" evidence="1">
    <location>
        <begin position="6"/>
        <end position="26"/>
    </location>
</feature>
<sequence length="113" mass="12447">MSTFNYINLAVFASGLFPLFILISVLKIKQPKYHGYWVFGIICIMISGLLAGTLTLLGGLIKSYADELQGVEQATFTVELWLYIVPASIAAIGVNLISQYLVSEKESLPNNMK</sequence>
<dbReference type="RefSeq" id="WP_072955632.1">
    <property type="nucleotide sequence ID" value="NZ_FQUH01000002.1"/>
</dbReference>
<evidence type="ECO:0008006" key="4">
    <source>
        <dbReference type="Google" id="ProtNLM"/>
    </source>
</evidence>
<proteinExistence type="predicted"/>
<dbReference type="EMBL" id="FQUH01000002">
    <property type="protein sequence ID" value="SHE69062.1"/>
    <property type="molecule type" value="Genomic_DNA"/>
</dbReference>
<feature type="transmembrane region" description="Helical" evidence="1">
    <location>
        <begin position="38"/>
        <end position="61"/>
    </location>
</feature>
<keyword evidence="1" id="KW-0472">Membrane</keyword>
<protein>
    <recommendedName>
        <fullName evidence="4">MotA/TolQ/ExbB proton channel family protein</fullName>
    </recommendedName>
</protein>
<name>A0A1M4VJN7_VIBGA</name>
<dbReference type="Proteomes" id="UP000184159">
    <property type="component" value="Unassembled WGS sequence"/>
</dbReference>